<name>A0A1E3NLM7_9ASCO</name>
<dbReference type="EMBL" id="KV454002">
    <property type="protein sequence ID" value="ODQ47034.1"/>
    <property type="molecule type" value="Genomic_DNA"/>
</dbReference>
<keyword evidence="2" id="KW-1185">Reference proteome</keyword>
<protein>
    <submittedName>
        <fullName evidence="1">Uncharacterized protein</fullName>
    </submittedName>
</protein>
<sequence length="75" mass="8252">MQGVVQMEVETWSGRAEERKKADGVRVVEKQKEKTWGRLGIVHYIYGRTGTCPLETRECTAELDAPGSLGTAEAG</sequence>
<reference evidence="1 2" key="1">
    <citation type="journal article" date="2016" name="Proc. Natl. Acad. Sci. U.S.A.">
        <title>Comparative genomics of biotechnologically important yeasts.</title>
        <authorList>
            <person name="Riley R."/>
            <person name="Haridas S."/>
            <person name="Wolfe K.H."/>
            <person name="Lopes M.R."/>
            <person name="Hittinger C.T."/>
            <person name="Goeker M."/>
            <person name="Salamov A.A."/>
            <person name="Wisecaver J.H."/>
            <person name="Long T.M."/>
            <person name="Calvey C.H."/>
            <person name="Aerts A.L."/>
            <person name="Barry K.W."/>
            <person name="Choi C."/>
            <person name="Clum A."/>
            <person name="Coughlan A.Y."/>
            <person name="Deshpande S."/>
            <person name="Douglass A.P."/>
            <person name="Hanson S.J."/>
            <person name="Klenk H.-P."/>
            <person name="LaButti K.M."/>
            <person name="Lapidus A."/>
            <person name="Lindquist E.A."/>
            <person name="Lipzen A.M."/>
            <person name="Meier-Kolthoff J.P."/>
            <person name="Ohm R.A."/>
            <person name="Otillar R.P."/>
            <person name="Pangilinan J.L."/>
            <person name="Peng Y."/>
            <person name="Rokas A."/>
            <person name="Rosa C.A."/>
            <person name="Scheuner C."/>
            <person name="Sibirny A.A."/>
            <person name="Slot J.C."/>
            <person name="Stielow J.B."/>
            <person name="Sun H."/>
            <person name="Kurtzman C.P."/>
            <person name="Blackwell M."/>
            <person name="Grigoriev I.V."/>
            <person name="Jeffries T.W."/>
        </authorList>
    </citation>
    <scope>NUCLEOTIDE SEQUENCE [LARGE SCALE GENOMIC DNA]</scope>
    <source>
        <strain evidence="1 2">NRRL Y-2026</strain>
    </source>
</reference>
<accession>A0A1E3NLM7</accession>
<dbReference type="RefSeq" id="XP_019018147.1">
    <property type="nucleotide sequence ID" value="XM_019160639.1"/>
</dbReference>
<dbReference type="AlphaFoldDB" id="A0A1E3NLM7"/>
<dbReference type="Proteomes" id="UP000094455">
    <property type="component" value="Unassembled WGS sequence"/>
</dbReference>
<dbReference type="OrthoDB" id="66409at2759"/>
<proteinExistence type="predicted"/>
<gene>
    <name evidence="1" type="ORF">PICMEDRAFT_15035</name>
</gene>
<evidence type="ECO:0000313" key="2">
    <source>
        <dbReference type="Proteomes" id="UP000094455"/>
    </source>
</evidence>
<evidence type="ECO:0000313" key="1">
    <source>
        <dbReference type="EMBL" id="ODQ47034.1"/>
    </source>
</evidence>
<dbReference type="GeneID" id="30177326"/>
<organism evidence="1 2">
    <name type="scientific">Pichia membranifaciens NRRL Y-2026</name>
    <dbReference type="NCBI Taxonomy" id="763406"/>
    <lineage>
        <taxon>Eukaryota</taxon>
        <taxon>Fungi</taxon>
        <taxon>Dikarya</taxon>
        <taxon>Ascomycota</taxon>
        <taxon>Saccharomycotina</taxon>
        <taxon>Pichiomycetes</taxon>
        <taxon>Pichiales</taxon>
        <taxon>Pichiaceae</taxon>
        <taxon>Pichia</taxon>
    </lineage>
</organism>